<name>A0A8C2CWT1_CYPCA</name>
<evidence type="ECO:0000313" key="1">
    <source>
        <dbReference type="Ensembl" id="ENSCCRP00020014903.1"/>
    </source>
</evidence>
<dbReference type="GO" id="GO:0005886">
    <property type="term" value="C:plasma membrane"/>
    <property type="evidence" value="ECO:0007669"/>
    <property type="project" value="TreeGrafter"/>
</dbReference>
<evidence type="ECO:0000313" key="2">
    <source>
        <dbReference type="Proteomes" id="UP000694701"/>
    </source>
</evidence>
<organism evidence="1 2">
    <name type="scientific">Cyprinus carpio</name>
    <name type="common">Common carp</name>
    <dbReference type="NCBI Taxonomy" id="7962"/>
    <lineage>
        <taxon>Eukaryota</taxon>
        <taxon>Metazoa</taxon>
        <taxon>Chordata</taxon>
        <taxon>Craniata</taxon>
        <taxon>Vertebrata</taxon>
        <taxon>Euteleostomi</taxon>
        <taxon>Actinopterygii</taxon>
        <taxon>Neopterygii</taxon>
        <taxon>Teleostei</taxon>
        <taxon>Ostariophysi</taxon>
        <taxon>Cypriniformes</taxon>
        <taxon>Cyprinidae</taxon>
        <taxon>Cyprininae</taxon>
        <taxon>Cyprinus</taxon>
    </lineage>
</organism>
<reference evidence="1" key="1">
    <citation type="submission" date="2025-08" db="UniProtKB">
        <authorList>
            <consortium name="Ensembl"/>
        </authorList>
    </citation>
    <scope>IDENTIFICATION</scope>
</reference>
<dbReference type="Proteomes" id="UP000694701">
    <property type="component" value="Unplaced"/>
</dbReference>
<sequence>MPNQIYYQLCGCCGPLRPRYKRLVDNIFPEDPKDGLVKSDMEKLTFYAVSAPEKLDRIGAYLAERLSRDVFVKFANIEEDTPSYHRRYDFFVSQFSAMCHSTHEDPETCSRIRVAGIKGLQGVVRKTVNDELQAIIWEPQHMDKLIPSMLFNMQDNEDSERGREEDFLDKRENPASLAESCFRELLGRAAYGNMNNAVHPVLVHLDNHRLWDPNDFAVSCFRIIMYSIQAQHSHHVIQQVLSHLDTHSKNTPRVRAGIVQVLLETVAIAAKGSIGPTVLEVFNTLLKHLRMSVDFELGDGSRRNSASSLSSTRTKESEERIVQNAIIQTIGFFGGNLPDYQRAEVMMFIMGKVPVYGTPCHTLDTVKIGHQGTKRIQAMLLSSLIMVTSGFKCKTMCAGLPVAFLEPLCSISLMEDSELRQLVLEILHNIIDRHDNRAKLRGIRIIPNVAALKIKREKISKQDVVFMKKHGQQLYRHIYLGCKEEDNVEKNFELLFTALALITIELANEEVMIDLIRLSIALQDMVLANEENMPMFIRCGIMALVAAYLNFLSQMIANPPFCQHVSKVIEMRNLDAPYLLPEHVFREKCVLPDALDRDDVGLYFQTADLAEALSVPGYNVERLAIPYIPQVTGKHYLVRSAVRVCG</sequence>
<dbReference type="PANTHER" id="PTHR12444">
    <property type="entry name" value="PROTEIN EFR3 HOMOLOG CMP44E"/>
    <property type="match status" value="1"/>
</dbReference>
<protein>
    <submittedName>
        <fullName evidence="1">EFR3 homolog A (S. cerevisiae)</fullName>
    </submittedName>
</protein>
<accession>A0A8C2CWT1</accession>
<dbReference type="GO" id="GO:0072659">
    <property type="term" value="P:protein localization to plasma membrane"/>
    <property type="evidence" value="ECO:0007669"/>
    <property type="project" value="TreeGrafter"/>
</dbReference>
<dbReference type="SUPFAM" id="SSF48371">
    <property type="entry name" value="ARM repeat"/>
    <property type="match status" value="1"/>
</dbReference>
<dbReference type="InterPro" id="IPR016024">
    <property type="entry name" value="ARM-type_fold"/>
</dbReference>
<dbReference type="InterPro" id="IPR051851">
    <property type="entry name" value="EFR3_Homologs"/>
</dbReference>
<dbReference type="AlphaFoldDB" id="A0A8C2CWT1"/>
<dbReference type="Ensembl" id="ENSCCRT00020016392.1">
    <property type="protein sequence ID" value="ENSCCRP00020014903.1"/>
    <property type="gene ID" value="ENSCCRG00020002699.1"/>
</dbReference>
<dbReference type="PANTHER" id="PTHR12444:SF1">
    <property type="entry name" value="PROTEIN EFR3 HOMOLOG A"/>
    <property type="match status" value="1"/>
</dbReference>
<proteinExistence type="predicted"/>